<sequence length="255" mass="27607">MLPFDDGDSARRLAATYATPDVVGQRRRTLELLDVRPGERVLDVGTGPGQLLASLAAAVGPTGAAAGLDPSPAMAAMARERCGDLATVSDGGVDGAGSLPDGPFDALVCTQVMEYVPDVPAALREFARVLRPGGRVLVLDTDWDSAVWHVDDRDRHRRVMDAWDDHLAHPRLPSTLGPLLRGAGFDDVRVDVIPLLNPVWDTDTFSAGMSRMIARYVPGHQGVTDDEARAWLADVTDRDDYFFSLNRYCFRAALP</sequence>
<dbReference type="AlphaFoldDB" id="A0A4R1HSU3"/>
<dbReference type="CDD" id="cd02440">
    <property type="entry name" value="AdoMet_MTases"/>
    <property type="match status" value="1"/>
</dbReference>
<proteinExistence type="predicted"/>
<dbReference type="Pfam" id="PF13489">
    <property type="entry name" value="Methyltransf_23"/>
    <property type="match status" value="1"/>
</dbReference>
<accession>A0A4R1HSU3</accession>
<dbReference type="EMBL" id="SMFZ01000001">
    <property type="protein sequence ID" value="TCK25248.1"/>
    <property type="molecule type" value="Genomic_DNA"/>
</dbReference>
<protein>
    <submittedName>
        <fullName evidence="1">Methyltransferase family protein</fullName>
    </submittedName>
</protein>
<dbReference type="InterPro" id="IPR029063">
    <property type="entry name" value="SAM-dependent_MTases_sf"/>
</dbReference>
<dbReference type="Gene3D" id="3.40.50.150">
    <property type="entry name" value="Vaccinia Virus protein VP39"/>
    <property type="match status" value="1"/>
</dbReference>
<comment type="caution">
    <text evidence="1">The sequence shown here is derived from an EMBL/GenBank/DDBJ whole genome shotgun (WGS) entry which is preliminary data.</text>
</comment>
<dbReference type="PANTHER" id="PTHR42912">
    <property type="entry name" value="METHYLTRANSFERASE"/>
    <property type="match status" value="1"/>
</dbReference>
<dbReference type="OrthoDB" id="3636702at2"/>
<keyword evidence="2" id="KW-1185">Reference proteome</keyword>
<dbReference type="Proteomes" id="UP000295560">
    <property type="component" value="Unassembled WGS sequence"/>
</dbReference>
<keyword evidence="1" id="KW-0808">Transferase</keyword>
<dbReference type="InterPro" id="IPR050508">
    <property type="entry name" value="Methyltransf_Superfamily"/>
</dbReference>
<keyword evidence="1" id="KW-0489">Methyltransferase</keyword>
<dbReference type="PANTHER" id="PTHR42912:SF93">
    <property type="entry name" value="N6-ADENOSINE-METHYLTRANSFERASE TMT1A"/>
    <property type="match status" value="1"/>
</dbReference>
<evidence type="ECO:0000313" key="2">
    <source>
        <dbReference type="Proteomes" id="UP000295560"/>
    </source>
</evidence>
<reference evidence="1 2" key="1">
    <citation type="submission" date="2019-03" db="EMBL/GenBank/DDBJ databases">
        <title>Sequencing the genomes of 1000 actinobacteria strains.</title>
        <authorList>
            <person name="Klenk H.-P."/>
        </authorList>
    </citation>
    <scope>NUCLEOTIDE SEQUENCE [LARGE SCALE GENOMIC DNA]</scope>
    <source>
        <strain evidence="1 2">DSM 44969</strain>
    </source>
</reference>
<name>A0A4R1HSU3_PSEEN</name>
<gene>
    <name evidence="1" type="ORF">EV378_1051</name>
</gene>
<dbReference type="RefSeq" id="WP_132421568.1">
    <property type="nucleotide sequence ID" value="NZ_SMFZ01000001.1"/>
</dbReference>
<dbReference type="SUPFAM" id="SSF53335">
    <property type="entry name" value="S-adenosyl-L-methionine-dependent methyltransferases"/>
    <property type="match status" value="1"/>
</dbReference>
<dbReference type="GO" id="GO:0032259">
    <property type="term" value="P:methylation"/>
    <property type="evidence" value="ECO:0007669"/>
    <property type="project" value="UniProtKB-KW"/>
</dbReference>
<evidence type="ECO:0000313" key="1">
    <source>
        <dbReference type="EMBL" id="TCK25248.1"/>
    </source>
</evidence>
<organism evidence="1 2">
    <name type="scientific">Pseudonocardia endophytica</name>
    <dbReference type="NCBI Taxonomy" id="401976"/>
    <lineage>
        <taxon>Bacteria</taxon>
        <taxon>Bacillati</taxon>
        <taxon>Actinomycetota</taxon>
        <taxon>Actinomycetes</taxon>
        <taxon>Pseudonocardiales</taxon>
        <taxon>Pseudonocardiaceae</taxon>
        <taxon>Pseudonocardia</taxon>
    </lineage>
</organism>
<dbReference type="GO" id="GO:0008168">
    <property type="term" value="F:methyltransferase activity"/>
    <property type="evidence" value="ECO:0007669"/>
    <property type="project" value="UniProtKB-KW"/>
</dbReference>